<dbReference type="HAMAP" id="MF_01215">
    <property type="entry name" value="OMPdecase_type2"/>
    <property type="match status" value="1"/>
</dbReference>
<dbReference type="GO" id="GO:0006207">
    <property type="term" value="P:'de novo' pyrimidine nucleobase biosynthetic process"/>
    <property type="evidence" value="ECO:0007669"/>
    <property type="project" value="InterPro"/>
</dbReference>
<comment type="catalytic activity">
    <reaction evidence="9">
        <text>orotidine 5'-phosphate + H(+) = UMP + CO2</text>
        <dbReference type="Rhea" id="RHEA:11596"/>
        <dbReference type="ChEBI" id="CHEBI:15378"/>
        <dbReference type="ChEBI" id="CHEBI:16526"/>
        <dbReference type="ChEBI" id="CHEBI:57538"/>
        <dbReference type="ChEBI" id="CHEBI:57865"/>
        <dbReference type="EC" id="4.1.1.23"/>
    </reaction>
</comment>
<evidence type="ECO:0000259" key="10">
    <source>
        <dbReference type="SMART" id="SM00934"/>
    </source>
</evidence>
<evidence type="ECO:0000256" key="1">
    <source>
        <dbReference type="ARBA" id="ARBA00004861"/>
    </source>
</evidence>
<keyword evidence="7" id="KW-0456">Lyase</keyword>
<dbReference type="GO" id="GO:0044205">
    <property type="term" value="P:'de novo' UMP biosynthetic process"/>
    <property type="evidence" value="ECO:0007669"/>
    <property type="project" value="UniProtKB-UniPathway"/>
</dbReference>
<dbReference type="InterPro" id="IPR011060">
    <property type="entry name" value="RibuloseP-bd_barrel"/>
</dbReference>
<dbReference type="UniPathway" id="UPA00070">
    <property type="reaction ID" value="UER00120"/>
</dbReference>
<dbReference type="PANTHER" id="PTHR43375">
    <property type="entry name" value="OROTIDINE 5'-PHOSPHATE DECARBOXYLASE"/>
    <property type="match status" value="1"/>
</dbReference>
<protein>
    <recommendedName>
        <fullName evidence="4">Orotidine 5'-phosphate decarboxylase</fullName>
        <ecNumber evidence="3">4.1.1.23</ecNumber>
    </recommendedName>
    <alternativeName>
        <fullName evidence="8">OMP decarboxylase</fullName>
    </alternativeName>
</protein>
<comment type="pathway">
    <text evidence="1">Pyrimidine metabolism; UMP biosynthesis via de novo pathway; UMP from orotate: step 2/2.</text>
</comment>
<proteinExistence type="inferred from homology"/>
<dbReference type="InterPro" id="IPR011995">
    <property type="entry name" value="OMPdecase_type-2"/>
</dbReference>
<evidence type="ECO:0000256" key="9">
    <source>
        <dbReference type="ARBA" id="ARBA00049157"/>
    </source>
</evidence>
<dbReference type="AlphaFoldDB" id="A0A381SZ96"/>
<dbReference type="Pfam" id="PF00215">
    <property type="entry name" value="OMPdecase"/>
    <property type="match status" value="1"/>
</dbReference>
<dbReference type="InterPro" id="IPR013785">
    <property type="entry name" value="Aldolase_TIM"/>
</dbReference>
<evidence type="ECO:0000256" key="5">
    <source>
        <dbReference type="ARBA" id="ARBA00022793"/>
    </source>
</evidence>
<reference evidence="11" key="1">
    <citation type="submission" date="2018-05" db="EMBL/GenBank/DDBJ databases">
        <authorList>
            <person name="Lanie J.A."/>
            <person name="Ng W.-L."/>
            <person name="Kazmierczak K.M."/>
            <person name="Andrzejewski T.M."/>
            <person name="Davidsen T.M."/>
            <person name="Wayne K.J."/>
            <person name="Tettelin H."/>
            <person name="Glass J.I."/>
            <person name="Rusch D."/>
            <person name="Podicherti R."/>
            <person name="Tsui H.-C.T."/>
            <person name="Winkler M.E."/>
        </authorList>
    </citation>
    <scope>NUCLEOTIDE SEQUENCE</scope>
</reference>
<evidence type="ECO:0000256" key="2">
    <source>
        <dbReference type="ARBA" id="ARBA00008847"/>
    </source>
</evidence>
<evidence type="ECO:0000256" key="3">
    <source>
        <dbReference type="ARBA" id="ARBA00012321"/>
    </source>
</evidence>
<name>A0A381SZ96_9ZZZZ</name>
<dbReference type="EC" id="4.1.1.23" evidence="3"/>
<gene>
    <name evidence="11" type="ORF">METZ01_LOCUS62176</name>
</gene>
<evidence type="ECO:0000256" key="8">
    <source>
        <dbReference type="ARBA" id="ARBA00033428"/>
    </source>
</evidence>
<dbReference type="GO" id="GO:0004590">
    <property type="term" value="F:orotidine-5'-phosphate decarboxylase activity"/>
    <property type="evidence" value="ECO:0007669"/>
    <property type="project" value="UniProtKB-EC"/>
</dbReference>
<organism evidence="11">
    <name type="scientific">marine metagenome</name>
    <dbReference type="NCBI Taxonomy" id="408172"/>
    <lineage>
        <taxon>unclassified sequences</taxon>
        <taxon>metagenomes</taxon>
        <taxon>ecological metagenomes</taxon>
    </lineage>
</organism>
<dbReference type="SMART" id="SM00934">
    <property type="entry name" value="OMPdecase"/>
    <property type="match status" value="1"/>
</dbReference>
<evidence type="ECO:0000313" key="11">
    <source>
        <dbReference type="EMBL" id="SVA09322.1"/>
    </source>
</evidence>
<evidence type="ECO:0000256" key="6">
    <source>
        <dbReference type="ARBA" id="ARBA00022975"/>
    </source>
</evidence>
<dbReference type="CDD" id="cd04725">
    <property type="entry name" value="OMP_decarboxylase_like"/>
    <property type="match status" value="1"/>
</dbReference>
<accession>A0A381SZ96</accession>
<keyword evidence="5" id="KW-0210">Decarboxylase</keyword>
<feature type="domain" description="Orotidine 5'-phosphate decarboxylase" evidence="10">
    <location>
        <begin position="15"/>
        <end position="252"/>
    </location>
</feature>
<dbReference type="SUPFAM" id="SSF51366">
    <property type="entry name" value="Ribulose-phoshate binding barrel"/>
    <property type="match status" value="1"/>
</dbReference>
<dbReference type="Gene3D" id="3.20.20.70">
    <property type="entry name" value="Aldolase class I"/>
    <property type="match status" value="1"/>
</dbReference>
<dbReference type="EMBL" id="UINC01003796">
    <property type="protein sequence ID" value="SVA09322.1"/>
    <property type="molecule type" value="Genomic_DNA"/>
</dbReference>
<dbReference type="PANTHER" id="PTHR43375:SF1">
    <property type="entry name" value="OROTIDINE 5'-PHOSPHATE DECARBOXYLASE"/>
    <property type="match status" value="1"/>
</dbReference>
<sequence length="271" mass="29717">MFEKLDAAAIKMNSFVCVGLDPTIESAPIDDIAAFNRAIIDATKDVVSAFKPQFAYYEAMGIKGFKILEKTIQHIRDVAPDHIIIGDGKRGDISTTATAYATAMYEIWDVDIATIYAYQGSDSVEPFLNYPGRGVYIVCRTSNPSSRDIQDLKVDDDNGQTQVFDRVADMADRWTATQNVGIVAGATFPDDLRALRTRHPELHFLIPGVGAQGGEVEETTRAGMNEHGKGFLINSSRGIIYASSDPLSFESEARLAAELLRDQINDACKLK</sequence>
<comment type="similarity">
    <text evidence="2">Belongs to the OMP decarboxylase family. Type 2 subfamily.</text>
</comment>
<evidence type="ECO:0000256" key="7">
    <source>
        <dbReference type="ARBA" id="ARBA00023239"/>
    </source>
</evidence>
<keyword evidence="6" id="KW-0665">Pyrimidine biosynthesis</keyword>
<dbReference type="NCBIfam" id="TIGR02127">
    <property type="entry name" value="pyrF_sub2"/>
    <property type="match status" value="1"/>
</dbReference>
<dbReference type="InterPro" id="IPR001754">
    <property type="entry name" value="OMPdeCOase_dom"/>
</dbReference>
<evidence type="ECO:0000256" key="4">
    <source>
        <dbReference type="ARBA" id="ARBA00021923"/>
    </source>
</evidence>